<organism evidence="1">
    <name type="scientific">White spot syndrome virus</name>
    <dbReference type="NCBI Taxonomy" id="342409"/>
    <lineage>
        <taxon>Viruses</taxon>
        <taxon>Viruses incertae sedis</taxon>
        <taxon>Naldaviricetes</taxon>
        <taxon>Nimaviridae</taxon>
        <taxon>Whispovirus</taxon>
    </lineage>
</organism>
<accession>A0A2I6SC96</accession>
<protein>
    <submittedName>
        <fullName evidence="1">WSSV403</fullName>
    </submittedName>
</protein>
<evidence type="ECO:0000313" key="1">
    <source>
        <dbReference type="EMBL" id="AUO15176.1"/>
    </source>
</evidence>
<reference evidence="1" key="2">
    <citation type="journal article" date="2018" name="Genome Announc.">
        <title>First Report of a Complete Genome Sequence of White spot syndrome virus from India.</title>
        <authorList>
            <person name="Vinaya Kumar K."/>
            <person name="Shekhar M.S."/>
            <person name="Otta S.K."/>
            <person name="Karthic K."/>
            <person name="Ashok Kumar J."/>
            <person name="Gopikrishna G."/>
            <person name="Vijayan K.K."/>
        </authorList>
    </citation>
    <scope>NUCLEOTIDE SEQUENCE</scope>
    <source>
        <strain evidence="1">IN_AP4RU</strain>
    </source>
</reference>
<dbReference type="Proteomes" id="UP000267352">
    <property type="component" value="Segment"/>
</dbReference>
<sequence length="108" mass="12277">MYLKVCRTKIESEAKNSVTSSPEKVFSVEDLEIYSKGQVCKGLKLNANCSRIGGKYAVSMSIKNTTSPHLRTTTKFSEEPRDCFMLEITYPLVGFKLLQKMEIHMQFS</sequence>
<dbReference type="EMBL" id="MG702567">
    <property type="protein sequence ID" value="AUO15176.1"/>
    <property type="molecule type" value="Genomic_DNA"/>
</dbReference>
<proteinExistence type="predicted"/>
<name>A0A2I6SC96_9VIRU</name>
<reference evidence="1" key="1">
    <citation type="submission" date="2017-12" db="EMBL/GenBank/DDBJ databases">
        <authorList>
            <person name="Katneni V.K."/>
            <person name="Shekhar M.S."/>
            <person name="Otta S.K."/>
            <person name="Karthic K."/>
            <person name="Jangam A.K."/>
            <person name="Gopikrishna G."/>
            <person name="Vijayan K.K."/>
        </authorList>
    </citation>
    <scope>NUCLEOTIDE SEQUENCE [LARGE SCALE GENOMIC DNA]</scope>
    <source>
        <strain evidence="1">IN_AP4RU</strain>
    </source>
</reference>